<comment type="caution">
    <text evidence="13">The sequence shown here is derived from an EMBL/GenBank/DDBJ whole genome shotgun (WGS) entry which is preliminary data.</text>
</comment>
<evidence type="ECO:0000256" key="5">
    <source>
        <dbReference type="ARBA" id="ARBA00023015"/>
    </source>
</evidence>
<dbReference type="PROSITE" id="PS51057">
    <property type="entry name" value="PAIRED_2"/>
    <property type="match status" value="1"/>
</dbReference>
<feature type="domain" description="Paired" evidence="12">
    <location>
        <begin position="1"/>
        <end position="68"/>
    </location>
</feature>
<sequence length="149" mass="17752">MDSDNGKPILDKKSCVIEPDFKRKIFEYKHENPSIFAWEIRYRLFQEMKCKLEDVPSVSSILKVLKNLDSGEKSDSEYKNQNETSFTQKQIDVLEQVFNIKHYPDIFEREKLALELNISEPTIKAWFSNRRMEYRESEGVKIHQQDQSK</sequence>
<dbReference type="InterPro" id="IPR043565">
    <property type="entry name" value="PAX_fam"/>
</dbReference>
<evidence type="ECO:0000256" key="6">
    <source>
        <dbReference type="ARBA" id="ARBA00023125"/>
    </source>
</evidence>
<dbReference type="PROSITE" id="PS50071">
    <property type="entry name" value="HOMEOBOX_2"/>
    <property type="match status" value="1"/>
</dbReference>
<evidence type="ECO:0000256" key="1">
    <source>
        <dbReference type="ARBA" id="ARBA00004123"/>
    </source>
</evidence>
<organism evidence="13 15">
    <name type="scientific">Adineta steineri</name>
    <dbReference type="NCBI Taxonomy" id="433720"/>
    <lineage>
        <taxon>Eukaryota</taxon>
        <taxon>Metazoa</taxon>
        <taxon>Spiralia</taxon>
        <taxon>Gnathifera</taxon>
        <taxon>Rotifera</taxon>
        <taxon>Eurotatoria</taxon>
        <taxon>Bdelloidea</taxon>
        <taxon>Adinetida</taxon>
        <taxon>Adinetidae</taxon>
        <taxon>Adineta</taxon>
    </lineage>
</organism>
<dbReference type="PANTHER" id="PTHR45636">
    <property type="entry name" value="PAIRED BOX PROTEIN PAX-6-RELATED-RELATED"/>
    <property type="match status" value="1"/>
</dbReference>
<name>A0A815LX26_9BILA</name>
<protein>
    <submittedName>
        <fullName evidence="13">Uncharacterized protein</fullName>
    </submittedName>
</protein>
<evidence type="ECO:0000256" key="3">
    <source>
        <dbReference type="ARBA" id="ARBA00022473"/>
    </source>
</evidence>
<dbReference type="GO" id="GO:0000981">
    <property type="term" value="F:DNA-binding transcription factor activity, RNA polymerase II-specific"/>
    <property type="evidence" value="ECO:0007669"/>
    <property type="project" value="TreeGrafter"/>
</dbReference>
<keyword evidence="7" id="KW-0804">Transcription</keyword>
<evidence type="ECO:0000313" key="15">
    <source>
        <dbReference type="Proteomes" id="UP000663860"/>
    </source>
</evidence>
<dbReference type="EMBL" id="CAJOBB010002001">
    <property type="protein sequence ID" value="CAF3927918.1"/>
    <property type="molecule type" value="Genomic_DNA"/>
</dbReference>
<keyword evidence="9 10" id="KW-0371">Homeobox</keyword>
<evidence type="ECO:0000256" key="4">
    <source>
        <dbReference type="ARBA" id="ARBA00022724"/>
    </source>
</evidence>
<dbReference type="InterPro" id="IPR009057">
    <property type="entry name" value="Homeodomain-like_sf"/>
</dbReference>
<dbReference type="InterPro" id="IPR036388">
    <property type="entry name" value="WH-like_DNA-bd_sf"/>
</dbReference>
<evidence type="ECO:0000259" key="12">
    <source>
        <dbReference type="PROSITE" id="PS51057"/>
    </source>
</evidence>
<keyword evidence="3" id="KW-0217">Developmental protein</keyword>
<keyword evidence="4" id="KW-0563">Paired box</keyword>
<feature type="domain" description="Homeobox" evidence="11">
    <location>
        <begin position="77"/>
        <end position="137"/>
    </location>
</feature>
<evidence type="ECO:0000256" key="7">
    <source>
        <dbReference type="ARBA" id="ARBA00023163"/>
    </source>
</evidence>
<evidence type="ECO:0000259" key="11">
    <source>
        <dbReference type="PROSITE" id="PS50071"/>
    </source>
</evidence>
<dbReference type="Gene3D" id="1.10.10.60">
    <property type="entry name" value="Homeodomain-like"/>
    <property type="match status" value="1"/>
</dbReference>
<feature type="DNA-binding region" description="Homeobox" evidence="9">
    <location>
        <begin position="79"/>
        <end position="138"/>
    </location>
</feature>
<dbReference type="Pfam" id="PF00292">
    <property type="entry name" value="PAX"/>
    <property type="match status" value="1"/>
</dbReference>
<evidence type="ECO:0000256" key="8">
    <source>
        <dbReference type="ARBA" id="ARBA00023242"/>
    </source>
</evidence>
<keyword evidence="5" id="KW-0805">Transcription regulation</keyword>
<dbReference type="GO" id="GO:0005634">
    <property type="term" value="C:nucleus"/>
    <property type="evidence" value="ECO:0007669"/>
    <property type="project" value="UniProtKB-SubCell"/>
</dbReference>
<dbReference type="AlphaFoldDB" id="A0A815LX26"/>
<dbReference type="CDD" id="cd00086">
    <property type="entry name" value="homeodomain"/>
    <property type="match status" value="1"/>
</dbReference>
<comment type="subcellular location">
    <subcellularLocation>
        <location evidence="1 9 10">Nucleus</location>
    </subcellularLocation>
</comment>
<comment type="similarity">
    <text evidence="2">Belongs to the paired homeobox family.</text>
</comment>
<evidence type="ECO:0000256" key="2">
    <source>
        <dbReference type="ARBA" id="ARBA00005733"/>
    </source>
</evidence>
<evidence type="ECO:0000256" key="10">
    <source>
        <dbReference type="RuleBase" id="RU000682"/>
    </source>
</evidence>
<evidence type="ECO:0000313" key="14">
    <source>
        <dbReference type="EMBL" id="CAF3927918.1"/>
    </source>
</evidence>
<dbReference type="Proteomes" id="UP000663868">
    <property type="component" value="Unassembled WGS sequence"/>
</dbReference>
<gene>
    <name evidence="13" type="ORF">IZO911_LOCUS40402</name>
    <name evidence="14" type="ORF">KXQ929_LOCUS24290</name>
</gene>
<dbReference type="EMBL" id="CAJNOE010001363">
    <property type="protein sequence ID" value="CAF1416478.1"/>
    <property type="molecule type" value="Genomic_DNA"/>
</dbReference>
<dbReference type="PANTHER" id="PTHR45636:SF41">
    <property type="entry name" value="PAIRED BOX PROTEIN PAX-6-RELATED"/>
    <property type="match status" value="1"/>
</dbReference>
<dbReference type="Proteomes" id="UP000663860">
    <property type="component" value="Unassembled WGS sequence"/>
</dbReference>
<reference evidence="13" key="1">
    <citation type="submission" date="2021-02" db="EMBL/GenBank/DDBJ databases">
        <authorList>
            <person name="Nowell W R."/>
        </authorList>
    </citation>
    <scope>NUCLEOTIDE SEQUENCE</scope>
</reference>
<evidence type="ECO:0000313" key="13">
    <source>
        <dbReference type="EMBL" id="CAF1416478.1"/>
    </source>
</evidence>
<dbReference type="SMART" id="SM00389">
    <property type="entry name" value="HOX"/>
    <property type="match status" value="1"/>
</dbReference>
<keyword evidence="6 9" id="KW-0238">DNA-binding</keyword>
<dbReference type="Pfam" id="PF00046">
    <property type="entry name" value="Homeodomain"/>
    <property type="match status" value="1"/>
</dbReference>
<dbReference type="SUPFAM" id="SSF46689">
    <property type="entry name" value="Homeodomain-like"/>
    <property type="match status" value="2"/>
</dbReference>
<evidence type="ECO:0000256" key="9">
    <source>
        <dbReference type="PROSITE-ProRule" id="PRU00108"/>
    </source>
</evidence>
<dbReference type="Gene3D" id="1.10.10.10">
    <property type="entry name" value="Winged helix-like DNA-binding domain superfamily/Winged helix DNA-binding domain"/>
    <property type="match status" value="1"/>
</dbReference>
<accession>A0A815LX26</accession>
<dbReference type="InterPro" id="IPR001356">
    <property type="entry name" value="HD"/>
</dbReference>
<proteinExistence type="inferred from homology"/>
<dbReference type="GO" id="GO:0000978">
    <property type="term" value="F:RNA polymerase II cis-regulatory region sequence-specific DNA binding"/>
    <property type="evidence" value="ECO:0007669"/>
    <property type="project" value="TreeGrafter"/>
</dbReference>
<dbReference type="InterPro" id="IPR001523">
    <property type="entry name" value="Paired_dom"/>
</dbReference>
<keyword evidence="8 9" id="KW-0539">Nucleus</keyword>